<dbReference type="Proteomes" id="UP000502608">
    <property type="component" value="Chromosome"/>
</dbReference>
<dbReference type="InterPro" id="IPR047111">
    <property type="entry name" value="YbaP-like"/>
</dbReference>
<dbReference type="RefSeq" id="WP_167679572.1">
    <property type="nucleotide sequence ID" value="NZ_CP050313.1"/>
</dbReference>
<feature type="transmembrane region" description="Helical" evidence="1">
    <location>
        <begin position="20"/>
        <end position="41"/>
    </location>
</feature>
<keyword evidence="1" id="KW-1133">Transmembrane helix</keyword>
<keyword evidence="1" id="KW-0812">Transmembrane</keyword>
<dbReference type="AlphaFoldDB" id="A0A6G9QMD9"/>
<evidence type="ECO:0000256" key="1">
    <source>
        <dbReference type="SAM" id="Phobius"/>
    </source>
</evidence>
<gene>
    <name evidence="2" type="ORF">HBH39_15510</name>
</gene>
<dbReference type="CDD" id="cd14789">
    <property type="entry name" value="Tiki"/>
    <property type="match status" value="1"/>
</dbReference>
<evidence type="ECO:0000313" key="2">
    <source>
        <dbReference type="EMBL" id="QIR15716.1"/>
    </source>
</evidence>
<dbReference type="Pfam" id="PF01963">
    <property type="entry name" value="TraB_PrgY_gumN"/>
    <property type="match status" value="1"/>
</dbReference>
<organism evidence="2 3">
    <name type="scientific">Shewanella aestuarii</name>
    <dbReference type="NCBI Taxonomy" id="1028752"/>
    <lineage>
        <taxon>Bacteria</taxon>
        <taxon>Pseudomonadati</taxon>
        <taxon>Pseudomonadota</taxon>
        <taxon>Gammaproteobacteria</taxon>
        <taxon>Alteromonadales</taxon>
        <taxon>Shewanellaceae</taxon>
        <taxon>Shewanella</taxon>
    </lineage>
</organism>
<sequence>MEPSIFMQQFVAPCGYLSKLRVMFTHTLSISLFAFMGIFYSGHAFAAKEDKPPFYKVTWQGQHAFLLGSIHVGKADFYPLANQIEQAFEQSDVLVVEADVAKADTMSLLQQFGSADEVLLTQAQAISAEFCQQAQQLCRGLEQFAPWLQAAQISLVRFGALGYSADEGVDARFVASRQNKPLLELESVAFQFELISSFSDNTQIQMLDEAINASDDEMLALISAWRDGDEAKLAAIMEYQAGESDELISKLLWQRNHSMSTTMLTYMEQHLTQQLFFIVGAGHLVGQQNIPDLLSQKGAVVTACWRQNCQ</sequence>
<accession>A0A6G9QMD9</accession>
<dbReference type="KEGG" id="saes:HBH39_15510"/>
<name>A0A6G9QMD9_9GAMM</name>
<reference evidence="2 3" key="1">
    <citation type="submission" date="2020-03" db="EMBL/GenBank/DDBJ databases">
        <title>Complete genome sequence of Shewanella sp.</title>
        <authorList>
            <person name="Kim Y.-S."/>
            <person name="Kim S.-J."/>
            <person name="Jung H.-K."/>
            <person name="Kim K.-H."/>
        </authorList>
    </citation>
    <scope>NUCLEOTIDE SEQUENCE [LARGE SCALE GENOMIC DNA]</scope>
    <source>
        <strain evidence="2 3">PN3F2</strain>
    </source>
</reference>
<keyword evidence="3" id="KW-1185">Reference proteome</keyword>
<keyword evidence="1" id="KW-0472">Membrane</keyword>
<dbReference type="PANTHER" id="PTHR40590">
    <property type="entry name" value="CYTOPLASMIC PROTEIN-RELATED"/>
    <property type="match status" value="1"/>
</dbReference>
<dbReference type="InterPro" id="IPR002816">
    <property type="entry name" value="TraB/PrgY/GumN_fam"/>
</dbReference>
<dbReference type="EMBL" id="CP050313">
    <property type="protein sequence ID" value="QIR15716.1"/>
    <property type="molecule type" value="Genomic_DNA"/>
</dbReference>
<protein>
    <submittedName>
        <fullName evidence="2">TraB/GumN family protein</fullName>
    </submittedName>
</protein>
<evidence type="ECO:0000313" key="3">
    <source>
        <dbReference type="Proteomes" id="UP000502608"/>
    </source>
</evidence>
<proteinExistence type="predicted"/>
<dbReference type="PANTHER" id="PTHR40590:SF1">
    <property type="entry name" value="CYTOPLASMIC PROTEIN"/>
    <property type="match status" value="1"/>
</dbReference>